<sequence length="94" mass="10545">MPKRPHTPARDVVRTVRLVGEELPGGWSVAVWWYGHDEEGDSHEGDHLTATVSIPYLETDVDQAWLVLMTGLHMLEQAGSVGNVRSTWTRPLEL</sequence>
<accession>A0A0H5QBX0</accession>
<evidence type="ECO:0000313" key="1">
    <source>
        <dbReference type="EMBL" id="CRY93642.1"/>
    </source>
</evidence>
<proteinExistence type="predicted"/>
<dbReference type="EMBL" id="LN852719">
    <property type="protein sequence ID" value="CRY93642.1"/>
    <property type="molecule type" value="Genomic_DNA"/>
</dbReference>
<reference evidence="1" key="1">
    <citation type="submission" date="2015-06" db="EMBL/GenBank/DDBJ databases">
        <authorList>
            <person name="Joergensen T."/>
        </authorList>
    </citation>
    <scope>NUCLEOTIDE SEQUENCE</scope>
    <source>
        <strain evidence="1">RGFK0024</strain>
    </source>
</reference>
<name>A0A0H5QBX0_9ZZZZ</name>
<reference evidence="1" key="2">
    <citation type="submission" date="2015-07" db="EMBL/GenBank/DDBJ databases">
        <title>Plasmids, circular viruses and viroids from rat gut.</title>
        <authorList>
            <person name="Jorgensen T.J."/>
            <person name="Hansen M.A."/>
            <person name="Xu Z."/>
            <person name="Tabak M.A."/>
            <person name="Sorensen S.J."/>
            <person name="Hansen L.H."/>
        </authorList>
    </citation>
    <scope>NUCLEOTIDE SEQUENCE</scope>
    <source>
        <strain evidence="1">RGFK0024</strain>
    </source>
</reference>
<dbReference type="AlphaFoldDB" id="A0A0H5QBX0"/>
<protein>
    <submittedName>
        <fullName evidence="1">Uncharacterized protein</fullName>
    </submittedName>
</protein>
<organism evidence="1">
    <name type="scientific">uncultured prokaryote</name>
    <dbReference type="NCBI Taxonomy" id="198431"/>
    <lineage>
        <taxon>unclassified sequences</taxon>
        <taxon>environmental samples</taxon>
    </lineage>
</organism>